<accession>A0A1E3NFI9</accession>
<evidence type="ECO:0000259" key="10">
    <source>
        <dbReference type="Pfam" id="PF23358"/>
    </source>
</evidence>
<keyword evidence="7 8" id="KW-0472">Membrane</keyword>
<dbReference type="Pfam" id="PF03345">
    <property type="entry name" value="OST48_N"/>
    <property type="match status" value="1"/>
</dbReference>
<comment type="subunit">
    <text evidence="8">Component of the oligosaccharyltransferase (OST) complex.</text>
</comment>
<dbReference type="Pfam" id="PF23358">
    <property type="entry name" value="OST48_MD"/>
    <property type="match status" value="1"/>
</dbReference>
<dbReference type="AlphaFoldDB" id="A0A1E3NFI9"/>
<dbReference type="GeneID" id="30178831"/>
<feature type="non-terminal residue" evidence="11">
    <location>
        <position position="373"/>
    </location>
</feature>
<dbReference type="GO" id="GO:0008250">
    <property type="term" value="C:oligosaccharyltransferase complex"/>
    <property type="evidence" value="ECO:0007669"/>
    <property type="project" value="EnsemblFungi"/>
</dbReference>
<dbReference type="STRING" id="763406.A0A1E3NFI9"/>
<gene>
    <name evidence="11" type="ORF">PICMEDRAFT_19879</name>
</gene>
<keyword evidence="5 8" id="KW-0256">Endoplasmic reticulum</keyword>
<evidence type="ECO:0000313" key="11">
    <source>
        <dbReference type="EMBL" id="ODQ44103.1"/>
    </source>
</evidence>
<keyword evidence="6 8" id="KW-1133">Transmembrane helix</keyword>
<feature type="transmembrane region" description="Helical" evidence="8">
    <location>
        <begin position="341"/>
        <end position="363"/>
    </location>
</feature>
<organism evidence="11 12">
    <name type="scientific">Pichia membranifaciens NRRL Y-2026</name>
    <dbReference type="NCBI Taxonomy" id="763406"/>
    <lineage>
        <taxon>Eukaryota</taxon>
        <taxon>Fungi</taxon>
        <taxon>Dikarya</taxon>
        <taxon>Ascomycota</taxon>
        <taxon>Saccharomycotina</taxon>
        <taxon>Pichiomycetes</taxon>
        <taxon>Pichiales</taxon>
        <taxon>Pichiaceae</taxon>
        <taxon>Pichia</taxon>
    </lineage>
</organism>
<feature type="domain" description="OST48 N-terminal" evidence="9">
    <location>
        <begin position="11"/>
        <end position="189"/>
    </location>
</feature>
<dbReference type="OrthoDB" id="29105at2759"/>
<dbReference type="InterPro" id="IPR055457">
    <property type="entry name" value="OST48_N"/>
</dbReference>
<comment type="similarity">
    <text evidence="3 8">Belongs to the DDOST 48 kDa subunit family.</text>
</comment>
<feature type="non-terminal residue" evidence="11">
    <location>
        <position position="1"/>
    </location>
</feature>
<evidence type="ECO:0000256" key="1">
    <source>
        <dbReference type="ARBA" id="ARBA00004479"/>
    </source>
</evidence>
<dbReference type="GO" id="GO:0018279">
    <property type="term" value="P:protein N-linked glycosylation via asparagine"/>
    <property type="evidence" value="ECO:0007669"/>
    <property type="project" value="UniProtKB-UniRule"/>
</dbReference>
<dbReference type="InterPro" id="IPR005013">
    <property type="entry name" value="DDOST_48_kDa_subunit"/>
</dbReference>
<keyword evidence="4 8" id="KW-0812">Transmembrane</keyword>
<dbReference type="GO" id="GO:0005635">
    <property type="term" value="C:nuclear envelope"/>
    <property type="evidence" value="ECO:0007669"/>
    <property type="project" value="EnsemblFungi"/>
</dbReference>
<evidence type="ECO:0000256" key="4">
    <source>
        <dbReference type="ARBA" id="ARBA00022692"/>
    </source>
</evidence>
<comment type="pathway">
    <text evidence="2 8">Protein modification; protein glycosylation.</text>
</comment>
<dbReference type="PANTHER" id="PTHR10830:SF0">
    <property type="entry name" value="DOLICHYL-DIPHOSPHOOLIGOSACCHARIDE--PROTEIN GLYCOSYLTRANSFERASE 48 KDA SUBUNIT"/>
    <property type="match status" value="1"/>
</dbReference>
<dbReference type="RefSeq" id="XP_019015216.1">
    <property type="nucleotide sequence ID" value="XM_019162144.1"/>
</dbReference>
<name>A0A1E3NFI9_9ASCO</name>
<evidence type="ECO:0000256" key="7">
    <source>
        <dbReference type="ARBA" id="ARBA00023136"/>
    </source>
</evidence>
<dbReference type="Proteomes" id="UP000094455">
    <property type="component" value="Unassembled WGS sequence"/>
</dbReference>
<proteinExistence type="inferred from homology"/>
<sequence length="373" mass="41542">IYDLNENIVVSNVVILPNKAKKLASNIDHASLLTYANNGGNVVVVSEDSGTQLDVSIFLNQLGIYPSPKGYKYTDFHSGSAAPLAKIEAPRFLNKHVVSEDVSGLSLEDASVALVSNSEYLVPLLKASRTSFTTNGDAGKDSVWHTGNEGYLAVAFQGLNNGRVLWLGSPAPLKNTSFNKGLVDSVVQWTFQLKSVIRATFAHHKRVDASGESDLPFVDEDDYYKIKDTAYFEIGLSRYEADRKTWVPYTVDEEDVANKVQLEFIMLDPYYRLNLNHTHNTDTEAVYSALFRLPDQHGMFTFSVDYKRPGLSYVKVEDVVPVRHLANDEYARSWEIPNSSVYMAGYGVVVVGWLAFVVLFIFSGKRNLDTAKK</sequence>
<reference evidence="11 12" key="1">
    <citation type="journal article" date="2016" name="Proc. Natl. Acad. Sci. U.S.A.">
        <title>Comparative genomics of biotechnologically important yeasts.</title>
        <authorList>
            <person name="Riley R."/>
            <person name="Haridas S."/>
            <person name="Wolfe K.H."/>
            <person name="Lopes M.R."/>
            <person name="Hittinger C.T."/>
            <person name="Goeker M."/>
            <person name="Salamov A.A."/>
            <person name="Wisecaver J.H."/>
            <person name="Long T.M."/>
            <person name="Calvey C.H."/>
            <person name="Aerts A.L."/>
            <person name="Barry K.W."/>
            <person name="Choi C."/>
            <person name="Clum A."/>
            <person name="Coughlan A.Y."/>
            <person name="Deshpande S."/>
            <person name="Douglass A.P."/>
            <person name="Hanson S.J."/>
            <person name="Klenk H.-P."/>
            <person name="LaButti K.M."/>
            <person name="Lapidus A."/>
            <person name="Lindquist E.A."/>
            <person name="Lipzen A.M."/>
            <person name="Meier-Kolthoff J.P."/>
            <person name="Ohm R.A."/>
            <person name="Otillar R.P."/>
            <person name="Pangilinan J.L."/>
            <person name="Peng Y."/>
            <person name="Rokas A."/>
            <person name="Rosa C.A."/>
            <person name="Scheuner C."/>
            <person name="Sibirny A.A."/>
            <person name="Slot J.C."/>
            <person name="Stielow J.B."/>
            <person name="Sun H."/>
            <person name="Kurtzman C.P."/>
            <person name="Blackwell M."/>
            <person name="Grigoriev I.V."/>
            <person name="Jeffries T.W."/>
        </authorList>
    </citation>
    <scope>NUCLEOTIDE SEQUENCE [LARGE SCALE GENOMIC DNA]</scope>
    <source>
        <strain evidence="11 12">NRRL Y-2026</strain>
    </source>
</reference>
<evidence type="ECO:0000256" key="5">
    <source>
        <dbReference type="ARBA" id="ARBA00022824"/>
    </source>
</evidence>
<dbReference type="UniPathway" id="UPA00378"/>
<dbReference type="GO" id="GO:0004576">
    <property type="term" value="F:oligosaccharyl transferase activity"/>
    <property type="evidence" value="ECO:0007669"/>
    <property type="project" value="EnsemblFungi"/>
</dbReference>
<evidence type="ECO:0000259" key="9">
    <source>
        <dbReference type="Pfam" id="PF03345"/>
    </source>
</evidence>
<comment type="function">
    <text evidence="8">Subunit of the oligosaccharyl transferase (OST) complex that catalyzes the initial transfer of a defined glycan (Glc(3)Man(9)GlcNAc(2) in eukaryotes) from the lipid carrier dolichol-pyrophosphate to an asparagine residue within an Asn-X-Ser/Thr consensus motif in nascent polypeptide chains, the first step in protein N-glycosylation. N-glycosylation occurs cotranslationally and the complex associates with the Sec61 complex at the channel-forming translocon complex that mediates protein translocation across the endoplasmic reticulum (ER).</text>
</comment>
<evidence type="ECO:0000256" key="8">
    <source>
        <dbReference type="RuleBase" id="RU361142"/>
    </source>
</evidence>
<evidence type="ECO:0000256" key="2">
    <source>
        <dbReference type="ARBA" id="ARBA00004922"/>
    </source>
</evidence>
<dbReference type="PANTHER" id="PTHR10830">
    <property type="entry name" value="DOLICHYL-DIPHOSPHOOLIGOSACCHARIDE--PROTEIN GLYCOSYLTRANSFERASE 48 KDA SUBUNIT"/>
    <property type="match status" value="1"/>
</dbReference>
<dbReference type="InterPro" id="IPR055459">
    <property type="entry name" value="OST48_MD"/>
</dbReference>
<evidence type="ECO:0000313" key="12">
    <source>
        <dbReference type="Proteomes" id="UP000094455"/>
    </source>
</evidence>
<comment type="subcellular location">
    <subcellularLocation>
        <location evidence="8">Endoplasmic reticulum membrane</location>
        <topology evidence="8">Single-pass type I membrane protein</topology>
    </subcellularLocation>
    <subcellularLocation>
        <location evidence="1">Membrane</location>
        <topology evidence="1">Single-pass type I membrane protein</topology>
    </subcellularLocation>
</comment>
<protein>
    <recommendedName>
        <fullName evidence="8">Dolichyl-diphosphooligosaccharide--protein glycosyltransferase subunit WBP1</fullName>
        <shortName evidence="8">Oligosaccharyl transferase subunit WBP1</shortName>
    </recommendedName>
</protein>
<feature type="domain" description="OST48 middle" evidence="10">
    <location>
        <begin position="220"/>
        <end position="363"/>
    </location>
</feature>
<evidence type="ECO:0000256" key="3">
    <source>
        <dbReference type="ARBA" id="ARBA00008743"/>
    </source>
</evidence>
<keyword evidence="12" id="KW-1185">Reference proteome</keyword>
<evidence type="ECO:0000256" key="6">
    <source>
        <dbReference type="ARBA" id="ARBA00022989"/>
    </source>
</evidence>
<dbReference type="EMBL" id="KV454009">
    <property type="protein sequence ID" value="ODQ44103.1"/>
    <property type="molecule type" value="Genomic_DNA"/>
</dbReference>